<organism evidence="1 2">
    <name type="scientific">Lentinus brumalis</name>
    <dbReference type="NCBI Taxonomy" id="2498619"/>
    <lineage>
        <taxon>Eukaryota</taxon>
        <taxon>Fungi</taxon>
        <taxon>Dikarya</taxon>
        <taxon>Basidiomycota</taxon>
        <taxon>Agaricomycotina</taxon>
        <taxon>Agaricomycetes</taxon>
        <taxon>Polyporales</taxon>
        <taxon>Polyporaceae</taxon>
        <taxon>Lentinus</taxon>
    </lineage>
</organism>
<dbReference type="EMBL" id="KZ857396">
    <property type="protein sequence ID" value="RDX51176.1"/>
    <property type="molecule type" value="Genomic_DNA"/>
</dbReference>
<evidence type="ECO:0000313" key="2">
    <source>
        <dbReference type="Proteomes" id="UP000256964"/>
    </source>
</evidence>
<name>A0A371DF73_9APHY</name>
<accession>A0A371DF73</accession>
<proteinExistence type="predicted"/>
<dbReference type="AlphaFoldDB" id="A0A371DF73"/>
<sequence length="153" mass="17334">MYVTHISDTPRTLFYTYTYCAPRAAPCTIPSTPEYHSTRARSVRAAIHLRLLVCVTKGPSSMPLLYATLSRCRVVTYSVPFATIKPTCTDTPIQYIMALSSPSRTHHLLIMIFSHCTHPIDIICLVLFTHVRTSRSSIISMYHPTLVSDLEWM</sequence>
<evidence type="ECO:0000313" key="1">
    <source>
        <dbReference type="EMBL" id="RDX51176.1"/>
    </source>
</evidence>
<dbReference type="Proteomes" id="UP000256964">
    <property type="component" value="Unassembled WGS sequence"/>
</dbReference>
<reference evidence="1 2" key="1">
    <citation type="journal article" date="2018" name="Biotechnol. Biofuels">
        <title>Integrative visual omics of the white-rot fungus Polyporus brumalis exposes the biotechnological potential of its oxidative enzymes for delignifying raw plant biomass.</title>
        <authorList>
            <person name="Miyauchi S."/>
            <person name="Rancon A."/>
            <person name="Drula E."/>
            <person name="Hage H."/>
            <person name="Chaduli D."/>
            <person name="Favel A."/>
            <person name="Grisel S."/>
            <person name="Henrissat B."/>
            <person name="Herpoel-Gimbert I."/>
            <person name="Ruiz-Duenas F.J."/>
            <person name="Chevret D."/>
            <person name="Hainaut M."/>
            <person name="Lin J."/>
            <person name="Wang M."/>
            <person name="Pangilinan J."/>
            <person name="Lipzen A."/>
            <person name="Lesage-Meessen L."/>
            <person name="Navarro D."/>
            <person name="Riley R."/>
            <person name="Grigoriev I.V."/>
            <person name="Zhou S."/>
            <person name="Raouche S."/>
            <person name="Rosso M.N."/>
        </authorList>
    </citation>
    <scope>NUCLEOTIDE SEQUENCE [LARGE SCALE GENOMIC DNA]</scope>
    <source>
        <strain evidence="1 2">BRFM 1820</strain>
    </source>
</reference>
<protein>
    <submittedName>
        <fullName evidence="1">Uncharacterized protein</fullName>
    </submittedName>
</protein>
<gene>
    <name evidence="1" type="ORF">OH76DRAFT_1401948</name>
</gene>
<keyword evidence="2" id="KW-1185">Reference proteome</keyword>